<comment type="caution">
    <text evidence="2">The sequence shown here is derived from an EMBL/GenBank/DDBJ whole genome shotgun (WGS) entry which is preliminary data.</text>
</comment>
<dbReference type="InterPro" id="IPR001810">
    <property type="entry name" value="F-box_dom"/>
</dbReference>
<accession>A0A8H5G2V0</accession>
<dbReference type="SUPFAM" id="SSF52047">
    <property type="entry name" value="RNI-like"/>
    <property type="match status" value="1"/>
</dbReference>
<sequence>MLSRSGSTCTITVTKRSEQRGKVITVDPRRYTKATVTRTTLETSFLVDGLGLDPSLFESPIHRLPPELLNHVFSFDDCTADTFPTPFAWTVAHVCGYWRRVALNTPRLWSTIVLDLSSFHVFRHRLNSRLQLLDTYLVLSKSAPLDFVIALPSPRLDMGVCSSVLKRLCFHARRWRRAFFFTPTDVLMPWIHLIQGNTPNLQSLGIGSITKDIGSVMHLESIVVQTGVRRLALTPGLPEAFAASDMPWQQITSLKVICCNLETLPVILNRLPNLTELEFEGNMSPGALNPGHAIKLPNVLILRISGYLHQMAQLLPMLCSPAVVDLSIVLFRAPYANVVDNAAGVRAVKSFVSGAKKIKRPQVKFMDQGITDTVWDHAIRYIL</sequence>
<dbReference type="Pfam" id="PF12937">
    <property type="entry name" value="F-box-like"/>
    <property type="match status" value="1"/>
</dbReference>
<evidence type="ECO:0000313" key="3">
    <source>
        <dbReference type="Proteomes" id="UP000559027"/>
    </source>
</evidence>
<gene>
    <name evidence="2" type="ORF">D9756_006754</name>
</gene>
<keyword evidence="3" id="KW-1185">Reference proteome</keyword>
<proteinExistence type="predicted"/>
<evidence type="ECO:0000259" key="1">
    <source>
        <dbReference type="Pfam" id="PF12937"/>
    </source>
</evidence>
<dbReference type="Gene3D" id="3.80.10.10">
    <property type="entry name" value="Ribonuclease Inhibitor"/>
    <property type="match status" value="1"/>
</dbReference>
<dbReference type="SUPFAM" id="SSF81383">
    <property type="entry name" value="F-box domain"/>
    <property type="match status" value="1"/>
</dbReference>
<dbReference type="InterPro" id="IPR032675">
    <property type="entry name" value="LRR_dom_sf"/>
</dbReference>
<name>A0A8H5G2V0_9AGAR</name>
<evidence type="ECO:0000313" key="2">
    <source>
        <dbReference type="EMBL" id="KAF5357226.1"/>
    </source>
</evidence>
<organism evidence="2 3">
    <name type="scientific">Leucocoprinus leucothites</name>
    <dbReference type="NCBI Taxonomy" id="201217"/>
    <lineage>
        <taxon>Eukaryota</taxon>
        <taxon>Fungi</taxon>
        <taxon>Dikarya</taxon>
        <taxon>Basidiomycota</taxon>
        <taxon>Agaricomycotina</taxon>
        <taxon>Agaricomycetes</taxon>
        <taxon>Agaricomycetidae</taxon>
        <taxon>Agaricales</taxon>
        <taxon>Agaricineae</taxon>
        <taxon>Agaricaceae</taxon>
        <taxon>Leucocoprinus</taxon>
    </lineage>
</organism>
<dbReference type="EMBL" id="JAACJO010000006">
    <property type="protein sequence ID" value="KAF5357226.1"/>
    <property type="molecule type" value="Genomic_DNA"/>
</dbReference>
<dbReference type="OrthoDB" id="2269034at2759"/>
<protein>
    <recommendedName>
        <fullName evidence="1">F-box domain-containing protein</fullName>
    </recommendedName>
</protein>
<dbReference type="AlphaFoldDB" id="A0A8H5G2V0"/>
<dbReference type="Proteomes" id="UP000559027">
    <property type="component" value="Unassembled WGS sequence"/>
</dbReference>
<feature type="domain" description="F-box" evidence="1">
    <location>
        <begin position="61"/>
        <end position="114"/>
    </location>
</feature>
<dbReference type="InterPro" id="IPR036047">
    <property type="entry name" value="F-box-like_dom_sf"/>
</dbReference>
<reference evidence="2 3" key="1">
    <citation type="journal article" date="2020" name="ISME J.">
        <title>Uncovering the hidden diversity of litter-decomposition mechanisms in mushroom-forming fungi.</title>
        <authorList>
            <person name="Floudas D."/>
            <person name="Bentzer J."/>
            <person name="Ahren D."/>
            <person name="Johansson T."/>
            <person name="Persson P."/>
            <person name="Tunlid A."/>
        </authorList>
    </citation>
    <scope>NUCLEOTIDE SEQUENCE [LARGE SCALE GENOMIC DNA]</scope>
    <source>
        <strain evidence="2 3">CBS 146.42</strain>
    </source>
</reference>
<dbReference type="Gene3D" id="1.20.1280.50">
    <property type="match status" value="1"/>
</dbReference>